<dbReference type="Proteomes" id="UP000324585">
    <property type="component" value="Unassembled WGS sequence"/>
</dbReference>
<evidence type="ECO:0000313" key="3">
    <source>
        <dbReference type="Proteomes" id="UP000324585"/>
    </source>
</evidence>
<evidence type="ECO:0000256" key="1">
    <source>
        <dbReference type="SAM" id="MobiDB-lite"/>
    </source>
</evidence>
<organism evidence="2 3">
    <name type="scientific">Porphyridium purpureum</name>
    <name type="common">Red alga</name>
    <name type="synonym">Porphyridium cruentum</name>
    <dbReference type="NCBI Taxonomy" id="35688"/>
    <lineage>
        <taxon>Eukaryota</taxon>
        <taxon>Rhodophyta</taxon>
        <taxon>Bangiophyceae</taxon>
        <taxon>Porphyridiales</taxon>
        <taxon>Porphyridiaceae</taxon>
        <taxon>Porphyridium</taxon>
    </lineage>
</organism>
<dbReference type="AlphaFoldDB" id="A0A5J4Z9Z5"/>
<reference evidence="3" key="1">
    <citation type="journal article" date="2019" name="Nat. Commun.">
        <title>Expansion of phycobilisome linker gene families in mesophilic red algae.</title>
        <authorList>
            <person name="Lee J."/>
            <person name="Kim D."/>
            <person name="Bhattacharya D."/>
            <person name="Yoon H.S."/>
        </authorList>
    </citation>
    <scope>NUCLEOTIDE SEQUENCE [LARGE SCALE GENOMIC DNA]</scope>
    <source>
        <strain evidence="3">CCMP 1328</strain>
    </source>
</reference>
<name>A0A5J4Z9Z5_PORPP</name>
<comment type="caution">
    <text evidence="2">The sequence shown here is derived from an EMBL/GenBank/DDBJ whole genome shotgun (WGS) entry which is preliminary data.</text>
</comment>
<accession>A0A5J4Z9Z5</accession>
<keyword evidence="3" id="KW-1185">Reference proteome</keyword>
<dbReference type="EMBL" id="VRMN01000001">
    <property type="protein sequence ID" value="KAA8499573.1"/>
    <property type="molecule type" value="Genomic_DNA"/>
</dbReference>
<protein>
    <submittedName>
        <fullName evidence="2">Uncharacterized protein</fullName>
    </submittedName>
</protein>
<feature type="region of interest" description="Disordered" evidence="1">
    <location>
        <begin position="85"/>
        <end position="109"/>
    </location>
</feature>
<sequence>MYELEGSVQKFETAHSTEPVLASRQIASPLDCVPSECSVEKYQLGLEFFTVANVAGLLVIVSGDIPRPVARSHFITVLNTRKSVHSLRGERHQRNPLGRIEEYEQGPGS</sequence>
<evidence type="ECO:0000313" key="2">
    <source>
        <dbReference type="EMBL" id="KAA8499573.1"/>
    </source>
</evidence>
<gene>
    <name evidence="2" type="ORF">FVE85_7158</name>
</gene>
<proteinExistence type="predicted"/>